<dbReference type="InterPro" id="IPR030389">
    <property type="entry name" value="G_FEOB_dom"/>
</dbReference>
<comment type="caution">
    <text evidence="2">The sequence shown here is derived from an EMBL/GenBank/DDBJ whole genome shotgun (WGS) entry which is preliminary data.</text>
</comment>
<reference evidence="2 3" key="1">
    <citation type="submission" date="2023-07" db="EMBL/GenBank/DDBJ databases">
        <title>Genomic Encyclopedia of Type Strains, Phase IV (KMG-IV): sequencing the most valuable type-strain genomes for metagenomic binning, comparative biology and taxonomic classification.</title>
        <authorList>
            <person name="Goeker M."/>
        </authorList>
    </citation>
    <scope>NUCLEOTIDE SEQUENCE [LARGE SCALE GENOMIC DNA]</scope>
    <source>
        <strain evidence="2 3">DSM 1400</strain>
    </source>
</reference>
<dbReference type="Pfam" id="PF17910">
    <property type="entry name" value="FeoB_Cyto"/>
    <property type="match status" value="1"/>
</dbReference>
<dbReference type="InterPro" id="IPR027417">
    <property type="entry name" value="P-loop_NTPase"/>
</dbReference>
<dbReference type="PROSITE" id="PS51711">
    <property type="entry name" value="G_FEOB"/>
    <property type="match status" value="1"/>
</dbReference>
<keyword evidence="3" id="KW-1185">Reference proteome</keyword>
<evidence type="ECO:0000313" key="2">
    <source>
        <dbReference type="EMBL" id="MDQ0480095.1"/>
    </source>
</evidence>
<proteinExistence type="predicted"/>
<name>A0ABU0JSN0_HATLI</name>
<dbReference type="PANTHER" id="PTHR43185:SF1">
    <property type="entry name" value="FE(2+) TRANSPORTER FEOB"/>
    <property type="match status" value="1"/>
</dbReference>
<dbReference type="Proteomes" id="UP001224418">
    <property type="component" value="Unassembled WGS sequence"/>
</dbReference>
<evidence type="ECO:0000259" key="1">
    <source>
        <dbReference type="PROSITE" id="PS51711"/>
    </source>
</evidence>
<protein>
    <submittedName>
        <fullName evidence="2">Fe2+ transport system protein B</fullName>
    </submittedName>
</protein>
<evidence type="ECO:0000313" key="3">
    <source>
        <dbReference type="Proteomes" id="UP001224418"/>
    </source>
</evidence>
<dbReference type="InterPro" id="IPR041069">
    <property type="entry name" value="FeoB_Cyto"/>
</dbReference>
<dbReference type="CDD" id="cd01879">
    <property type="entry name" value="FeoB"/>
    <property type="match status" value="1"/>
</dbReference>
<dbReference type="Pfam" id="PF02421">
    <property type="entry name" value="FeoB_N"/>
    <property type="match status" value="1"/>
</dbReference>
<feature type="domain" description="FeoB-type G" evidence="1">
    <location>
        <begin position="26"/>
        <end position="188"/>
    </location>
</feature>
<accession>A0ABU0JSN0</accession>
<dbReference type="RefSeq" id="WP_340343989.1">
    <property type="nucleotide sequence ID" value="NZ_BAAACJ010000019.1"/>
</dbReference>
<dbReference type="PANTHER" id="PTHR43185">
    <property type="entry name" value="FERROUS IRON TRANSPORT PROTEIN B"/>
    <property type="match status" value="1"/>
</dbReference>
<dbReference type="Gene3D" id="3.40.50.300">
    <property type="entry name" value="P-loop containing nucleotide triphosphate hydrolases"/>
    <property type="match status" value="1"/>
</dbReference>
<dbReference type="SUPFAM" id="SSF52540">
    <property type="entry name" value="P-loop containing nucleoside triphosphate hydrolases"/>
    <property type="match status" value="1"/>
</dbReference>
<dbReference type="EMBL" id="JAUSWN010000014">
    <property type="protein sequence ID" value="MDQ0480095.1"/>
    <property type="molecule type" value="Genomic_DNA"/>
</dbReference>
<sequence>MGLTYSSSTLKNLKDMFNVKKETESDLVIALAGNPNTGKSTVFNALTGLHQHTGNWPGKTVTNTQGKYFFKDNNYIIVDLPGTYSLLASSIEEIIARDFICFANPNVTVVVLDATCLERNLNLLLQITEITPNVIGCLNLMDEAKKKHLTINVDKLEGKLGIPVIPTTARSNIGLDTLKETIHQIAMGNLKLNPRKIIYRPEIDSMIKSISSKLNTILCEKNINYEWLALRLLDGDTSILESINKYLNIKLL</sequence>
<gene>
    <name evidence="2" type="ORF">QOZ93_001839</name>
</gene>
<dbReference type="InterPro" id="IPR050860">
    <property type="entry name" value="FeoB_GTPase"/>
</dbReference>
<organism evidence="2 3">
    <name type="scientific">Hathewaya limosa</name>
    <name type="common">Clostridium limosum</name>
    <dbReference type="NCBI Taxonomy" id="1536"/>
    <lineage>
        <taxon>Bacteria</taxon>
        <taxon>Bacillati</taxon>
        <taxon>Bacillota</taxon>
        <taxon>Clostridia</taxon>
        <taxon>Eubacteriales</taxon>
        <taxon>Clostridiaceae</taxon>
        <taxon>Hathewaya</taxon>
    </lineage>
</organism>
<dbReference type="Gene3D" id="1.10.287.1770">
    <property type="match status" value="1"/>
</dbReference>